<feature type="chain" id="PRO_5016607597" evidence="2">
    <location>
        <begin position="21"/>
        <end position="360"/>
    </location>
</feature>
<comment type="similarity">
    <text evidence="1">Belongs to the CapA family.</text>
</comment>
<dbReference type="PROSITE" id="PS51257">
    <property type="entry name" value="PROKAR_LIPOPROTEIN"/>
    <property type="match status" value="1"/>
</dbReference>
<dbReference type="OrthoDB" id="9810906at2"/>
<dbReference type="InterPro" id="IPR029052">
    <property type="entry name" value="Metallo-depent_PP-like"/>
</dbReference>
<dbReference type="InterPro" id="IPR019079">
    <property type="entry name" value="Capsule_synth_CapA"/>
</dbReference>
<evidence type="ECO:0000313" key="4">
    <source>
        <dbReference type="EMBL" id="SUI99157.1"/>
    </source>
</evidence>
<evidence type="ECO:0000259" key="3">
    <source>
        <dbReference type="SMART" id="SM00854"/>
    </source>
</evidence>
<feature type="signal peptide" evidence="2">
    <location>
        <begin position="1"/>
        <end position="20"/>
    </location>
</feature>
<evidence type="ECO:0000313" key="5">
    <source>
        <dbReference type="Proteomes" id="UP000254519"/>
    </source>
</evidence>
<proteinExistence type="inferred from homology"/>
<name>A0A380BEQ1_SPOPA</name>
<dbReference type="CDD" id="cd07381">
    <property type="entry name" value="MPP_CapA"/>
    <property type="match status" value="1"/>
</dbReference>
<reference evidence="4 5" key="1">
    <citation type="submission" date="2018-06" db="EMBL/GenBank/DDBJ databases">
        <authorList>
            <consortium name="Pathogen Informatics"/>
            <person name="Doyle S."/>
        </authorList>
    </citation>
    <scope>NUCLEOTIDE SEQUENCE [LARGE SCALE GENOMIC DNA]</scope>
    <source>
        <strain evidence="5">ATCC 11859 / DSM 33 / NCIB 8841 / NCTC 4822</strain>
    </source>
</reference>
<accession>A0A380BEQ1</accession>
<dbReference type="Gene3D" id="3.60.21.10">
    <property type="match status" value="1"/>
</dbReference>
<keyword evidence="5" id="KW-1185">Reference proteome</keyword>
<protein>
    <submittedName>
        <fullName evidence="4">Bacterial capsule synthesis protein PGA_cap</fullName>
    </submittedName>
</protein>
<evidence type="ECO:0000256" key="1">
    <source>
        <dbReference type="ARBA" id="ARBA00005662"/>
    </source>
</evidence>
<dbReference type="Pfam" id="PF09587">
    <property type="entry name" value="PGA_cap"/>
    <property type="match status" value="1"/>
</dbReference>
<keyword evidence="2" id="KW-0732">Signal</keyword>
<evidence type="ECO:0000256" key="2">
    <source>
        <dbReference type="SAM" id="SignalP"/>
    </source>
</evidence>
<dbReference type="SUPFAM" id="SSF56300">
    <property type="entry name" value="Metallo-dependent phosphatases"/>
    <property type="match status" value="1"/>
</dbReference>
<gene>
    <name evidence="4" type="ORF">NCTC4822_00476</name>
</gene>
<feature type="domain" description="Capsule synthesis protein CapA" evidence="3">
    <location>
        <begin position="49"/>
        <end position="288"/>
    </location>
</feature>
<sequence length="360" mass="40502">MTRKFGLIMLVALLGSCSFAQNEQRHVPPNFQQKDASFDDFNYPKVEMTIGMIGDILLHHPLYTYEDYTDSFAEVKDIMTDIDFLLANQESMPGGKDFGYSGYPAFNSPAHIIDGLKNVGVDMVSIANNHTLDYGEKGIRAAIHNIKTYDMPYVGAYLSDEDQNEARIFTINQISLGFLAYTYGTNGIPTPKGKDYLVARIDPDRIAREVEELKKRVDVVVVSMHWGNEYELTANETQVKLAQVIADAGGDIIFGHHPHVLQQVERLQGVHGNDTIVYYSLGNFYSGQKFKYTDIGGIAHLTIVKDRNQSSPITLEAPTFYPTAVTKDERGVFKVVPLEIVEQEKNVTHDWVLEHMQVKN</sequence>
<dbReference type="PANTHER" id="PTHR33393:SF12">
    <property type="entry name" value="CAPSULE BIOSYNTHESIS PROTEIN CAPA"/>
    <property type="match status" value="1"/>
</dbReference>
<dbReference type="EMBL" id="UGYZ01000002">
    <property type="protein sequence ID" value="SUI99157.1"/>
    <property type="molecule type" value="Genomic_DNA"/>
</dbReference>
<dbReference type="PANTHER" id="PTHR33393">
    <property type="entry name" value="POLYGLUTAMINE SYNTHESIS ACCESSORY PROTEIN RV0574C-RELATED"/>
    <property type="match status" value="1"/>
</dbReference>
<dbReference type="RefSeq" id="WP_115359970.1">
    <property type="nucleotide sequence ID" value="NZ_CP038012.1"/>
</dbReference>
<dbReference type="Proteomes" id="UP000254519">
    <property type="component" value="Unassembled WGS sequence"/>
</dbReference>
<organism evidence="4 5">
    <name type="scientific">Sporosarcina pasteurii</name>
    <name type="common">Bacillus pasteurii</name>
    <dbReference type="NCBI Taxonomy" id="1474"/>
    <lineage>
        <taxon>Bacteria</taxon>
        <taxon>Bacillati</taxon>
        <taxon>Bacillota</taxon>
        <taxon>Bacilli</taxon>
        <taxon>Bacillales</taxon>
        <taxon>Caryophanaceae</taxon>
        <taxon>Sporosarcina</taxon>
    </lineage>
</organism>
<dbReference type="InterPro" id="IPR052169">
    <property type="entry name" value="CW_Biosynth-Accessory"/>
</dbReference>
<dbReference type="AlphaFoldDB" id="A0A380BEQ1"/>
<dbReference type="SMART" id="SM00854">
    <property type="entry name" value="PGA_cap"/>
    <property type="match status" value="1"/>
</dbReference>